<feature type="transmembrane region" description="Helical" evidence="3">
    <location>
        <begin position="131"/>
        <end position="151"/>
    </location>
</feature>
<name>A0A7C2WI23_9BACT</name>
<keyword evidence="3" id="KW-1133">Transmembrane helix</keyword>
<keyword evidence="3" id="KW-0812">Transmembrane</keyword>
<dbReference type="GO" id="GO:0005886">
    <property type="term" value="C:plasma membrane"/>
    <property type="evidence" value="ECO:0007669"/>
    <property type="project" value="UniProtKB-SubCell"/>
</dbReference>
<sequence length="194" mass="19825">MALSAQISVPLYGGELAHPVARAIASLYGALGVPLPTTPVPISGQTLAVLLVGALLGSRLGTLSVLAYLGEGLAGLPVFALGTSAWSPSRIPGVPVILGPTAGYLVGFVVAAFLVGWLAERGWDRRPLSTALAMVIGNLAIYLVGVAWLLRFVPSGSVLMAGVVPFIPGDLLKIAIAAAVLPSGWALLRSERGR</sequence>
<keyword evidence="2" id="KW-0813">Transport</keyword>
<dbReference type="InterPro" id="IPR003784">
    <property type="entry name" value="BioY"/>
</dbReference>
<organism evidence="4">
    <name type="scientific">Thermorudis sp</name>
    <dbReference type="NCBI Taxonomy" id="1969470"/>
    <lineage>
        <taxon>Bacteria</taxon>
        <taxon>Pseudomonadati</taxon>
        <taxon>Thermomicrobiota</taxon>
        <taxon>Thermomicrobia</taxon>
        <taxon>Thermomicrobia incertae sedis</taxon>
        <taxon>Thermorudis</taxon>
    </lineage>
</organism>
<dbReference type="EMBL" id="DSID01000096">
    <property type="protein sequence ID" value="HEX69848.1"/>
    <property type="molecule type" value="Genomic_DNA"/>
</dbReference>
<dbReference type="PANTHER" id="PTHR34295">
    <property type="entry name" value="BIOTIN TRANSPORTER BIOY"/>
    <property type="match status" value="1"/>
</dbReference>
<dbReference type="PANTHER" id="PTHR34295:SF1">
    <property type="entry name" value="BIOTIN TRANSPORTER BIOY"/>
    <property type="match status" value="1"/>
</dbReference>
<keyword evidence="2 3" id="KW-0472">Membrane</keyword>
<proteinExistence type="inferred from homology"/>
<reference evidence="4" key="1">
    <citation type="journal article" date="2020" name="mSystems">
        <title>Genome- and Community-Level Interaction Insights into Carbon Utilization and Element Cycling Functions of Hydrothermarchaeota in Hydrothermal Sediment.</title>
        <authorList>
            <person name="Zhou Z."/>
            <person name="Liu Y."/>
            <person name="Xu W."/>
            <person name="Pan J."/>
            <person name="Luo Z.H."/>
            <person name="Li M."/>
        </authorList>
    </citation>
    <scope>NUCLEOTIDE SEQUENCE [LARGE SCALE GENOMIC DNA]</scope>
    <source>
        <strain evidence="4">SpSt-192</strain>
    </source>
</reference>
<protein>
    <recommendedName>
        <fullName evidence="2">Biotin transporter</fullName>
    </recommendedName>
</protein>
<evidence type="ECO:0000313" key="4">
    <source>
        <dbReference type="EMBL" id="HEX69848.1"/>
    </source>
</evidence>
<dbReference type="AlphaFoldDB" id="A0A7C2WI23"/>
<gene>
    <name evidence="4" type="ORF">ENP13_01200</name>
</gene>
<keyword evidence="2" id="KW-1003">Cell membrane</keyword>
<comment type="caution">
    <text evidence="4">The sequence shown here is derived from an EMBL/GenBank/DDBJ whole genome shotgun (WGS) entry which is preliminary data.</text>
</comment>
<evidence type="ECO:0000256" key="2">
    <source>
        <dbReference type="PIRNR" id="PIRNR016661"/>
    </source>
</evidence>
<feature type="transmembrane region" description="Helical" evidence="3">
    <location>
        <begin position="40"/>
        <end position="58"/>
    </location>
</feature>
<accession>A0A7C2WI23</accession>
<evidence type="ECO:0000256" key="3">
    <source>
        <dbReference type="SAM" id="Phobius"/>
    </source>
</evidence>
<dbReference type="PIRSF" id="PIRSF016661">
    <property type="entry name" value="BioY"/>
    <property type="match status" value="1"/>
</dbReference>
<feature type="transmembrane region" description="Helical" evidence="3">
    <location>
        <begin position="171"/>
        <end position="188"/>
    </location>
</feature>
<comment type="similarity">
    <text evidence="1 2">Belongs to the BioY family.</text>
</comment>
<dbReference type="Gene3D" id="1.10.1760.20">
    <property type="match status" value="1"/>
</dbReference>
<dbReference type="Pfam" id="PF02632">
    <property type="entry name" value="BioY"/>
    <property type="match status" value="1"/>
</dbReference>
<feature type="transmembrane region" description="Helical" evidence="3">
    <location>
        <begin position="97"/>
        <end position="119"/>
    </location>
</feature>
<evidence type="ECO:0000256" key="1">
    <source>
        <dbReference type="ARBA" id="ARBA00010692"/>
    </source>
</evidence>
<dbReference type="GO" id="GO:0015225">
    <property type="term" value="F:biotin transmembrane transporter activity"/>
    <property type="evidence" value="ECO:0007669"/>
    <property type="project" value="UniProtKB-UniRule"/>
</dbReference>
<feature type="transmembrane region" description="Helical" evidence="3">
    <location>
        <begin position="65"/>
        <end position="85"/>
    </location>
</feature>
<comment type="subcellular location">
    <subcellularLocation>
        <location evidence="2">Cell membrane</location>
        <topology evidence="2">Multi-pass membrane protein</topology>
    </subcellularLocation>
</comment>